<comment type="caution">
    <text evidence="5">The sequence shown here is derived from an EMBL/GenBank/DDBJ whole genome shotgun (WGS) entry which is preliminary data.</text>
</comment>
<dbReference type="InterPro" id="IPR043128">
    <property type="entry name" value="Rev_trsase/Diguanyl_cyclase"/>
</dbReference>
<evidence type="ECO:0000313" key="5">
    <source>
        <dbReference type="EMBL" id="MFD1694436.1"/>
    </source>
</evidence>
<evidence type="ECO:0000259" key="4">
    <source>
        <dbReference type="PROSITE" id="PS50887"/>
    </source>
</evidence>
<evidence type="ECO:0000256" key="1">
    <source>
        <dbReference type="ARBA" id="ARBA00012528"/>
    </source>
</evidence>
<sequence length="370" mass="40698">MKKLRGAAPGASDWWGPMTDLDAHKRTIIYGDSALSYIKRYTLPAVPRAYEFWYTYSAGYNYGLNRAVNQALKESGSLSNEDMEGIYGKYLAPTRLGDRLNEVGTKVSAEVENLVDTLRHNVDATTDYGVSLKEGAAALQSLRDPKMLEAFVGRMTEATHTALKANQALETQLLESKRQIETLQANLEAIRYESLTDELTTLGNRKHFDNTLEKAVALAKDSAAGFTLLLTDIDHFKKFNDTFGHQTGDQVLRLVALSVKQNVKGQDTACRYGGEEFAIILPHSHMSDAMEIAEKIRHAVRSKELIKRSTGENLGRITISIGIATYRPGDTTESIVGRADEALYAAKRSGRNKVCTEADLAGADSKNAVA</sequence>
<evidence type="ECO:0000256" key="3">
    <source>
        <dbReference type="SAM" id="Coils"/>
    </source>
</evidence>
<dbReference type="Gene3D" id="3.30.70.270">
    <property type="match status" value="1"/>
</dbReference>
<keyword evidence="6" id="KW-1185">Reference proteome</keyword>
<dbReference type="Pfam" id="PF00990">
    <property type="entry name" value="GGDEF"/>
    <property type="match status" value="1"/>
</dbReference>
<feature type="coiled-coil region" evidence="3">
    <location>
        <begin position="166"/>
        <end position="193"/>
    </location>
</feature>
<evidence type="ECO:0000313" key="6">
    <source>
        <dbReference type="Proteomes" id="UP001597327"/>
    </source>
</evidence>
<dbReference type="InterPro" id="IPR000160">
    <property type="entry name" value="GGDEF_dom"/>
</dbReference>
<comment type="catalytic activity">
    <reaction evidence="2">
        <text>2 GTP = 3',3'-c-di-GMP + 2 diphosphate</text>
        <dbReference type="Rhea" id="RHEA:24898"/>
        <dbReference type="ChEBI" id="CHEBI:33019"/>
        <dbReference type="ChEBI" id="CHEBI:37565"/>
        <dbReference type="ChEBI" id="CHEBI:58805"/>
        <dbReference type="EC" id="2.7.7.65"/>
    </reaction>
</comment>
<name>A0ABW4JS76_9HYPH</name>
<dbReference type="CDD" id="cd01949">
    <property type="entry name" value="GGDEF"/>
    <property type="match status" value="1"/>
</dbReference>
<dbReference type="PANTHER" id="PTHR45138:SF9">
    <property type="entry name" value="DIGUANYLATE CYCLASE DGCM-RELATED"/>
    <property type="match status" value="1"/>
</dbReference>
<organism evidence="5 6">
    <name type="scientific">Roseibium aestuarii</name>
    <dbReference type="NCBI Taxonomy" id="2600299"/>
    <lineage>
        <taxon>Bacteria</taxon>
        <taxon>Pseudomonadati</taxon>
        <taxon>Pseudomonadota</taxon>
        <taxon>Alphaproteobacteria</taxon>
        <taxon>Hyphomicrobiales</taxon>
        <taxon>Stappiaceae</taxon>
        <taxon>Roseibium</taxon>
    </lineage>
</organism>
<dbReference type="PROSITE" id="PS50887">
    <property type="entry name" value="GGDEF"/>
    <property type="match status" value="1"/>
</dbReference>
<dbReference type="EMBL" id="JBHUFA010000001">
    <property type="protein sequence ID" value="MFD1694436.1"/>
    <property type="molecule type" value="Genomic_DNA"/>
</dbReference>
<protein>
    <recommendedName>
        <fullName evidence="1">diguanylate cyclase</fullName>
        <ecNumber evidence="1">2.7.7.65</ecNumber>
    </recommendedName>
</protein>
<dbReference type="SUPFAM" id="SSF55073">
    <property type="entry name" value="Nucleotide cyclase"/>
    <property type="match status" value="1"/>
</dbReference>
<dbReference type="RefSeq" id="WP_208998673.1">
    <property type="nucleotide sequence ID" value="NZ_JBHUFA010000001.1"/>
</dbReference>
<dbReference type="Proteomes" id="UP001597327">
    <property type="component" value="Unassembled WGS sequence"/>
</dbReference>
<dbReference type="InterPro" id="IPR029787">
    <property type="entry name" value="Nucleotide_cyclase"/>
</dbReference>
<dbReference type="EC" id="2.7.7.65" evidence="1"/>
<reference evidence="6" key="1">
    <citation type="journal article" date="2019" name="Int. J. Syst. Evol. Microbiol.">
        <title>The Global Catalogue of Microorganisms (GCM) 10K type strain sequencing project: providing services to taxonomists for standard genome sequencing and annotation.</title>
        <authorList>
            <consortium name="The Broad Institute Genomics Platform"/>
            <consortium name="The Broad Institute Genome Sequencing Center for Infectious Disease"/>
            <person name="Wu L."/>
            <person name="Ma J."/>
        </authorList>
    </citation>
    <scope>NUCLEOTIDE SEQUENCE [LARGE SCALE GENOMIC DNA]</scope>
    <source>
        <strain evidence="6">JCM 3369</strain>
    </source>
</reference>
<proteinExistence type="predicted"/>
<dbReference type="PANTHER" id="PTHR45138">
    <property type="entry name" value="REGULATORY COMPONENTS OF SENSORY TRANSDUCTION SYSTEM"/>
    <property type="match status" value="1"/>
</dbReference>
<evidence type="ECO:0000256" key="2">
    <source>
        <dbReference type="ARBA" id="ARBA00034247"/>
    </source>
</evidence>
<dbReference type="InterPro" id="IPR050469">
    <property type="entry name" value="Diguanylate_Cyclase"/>
</dbReference>
<dbReference type="NCBIfam" id="TIGR00254">
    <property type="entry name" value="GGDEF"/>
    <property type="match status" value="1"/>
</dbReference>
<keyword evidence="3" id="KW-0175">Coiled coil</keyword>
<gene>
    <name evidence="5" type="ORF">ACFSC7_02835</name>
</gene>
<dbReference type="SMART" id="SM00267">
    <property type="entry name" value="GGDEF"/>
    <property type="match status" value="1"/>
</dbReference>
<accession>A0ABW4JS76</accession>
<feature type="domain" description="GGDEF" evidence="4">
    <location>
        <begin position="224"/>
        <end position="359"/>
    </location>
</feature>